<feature type="transmembrane region" description="Helical" evidence="14">
    <location>
        <begin position="368"/>
        <end position="387"/>
    </location>
</feature>
<dbReference type="InterPro" id="IPR036890">
    <property type="entry name" value="HATPase_C_sf"/>
</dbReference>
<evidence type="ECO:0000256" key="9">
    <source>
        <dbReference type="ARBA" id="ARBA00022777"/>
    </source>
</evidence>
<keyword evidence="7 14" id="KW-0812">Transmembrane</keyword>
<dbReference type="SUPFAM" id="SSF103190">
    <property type="entry name" value="Sensory domain-like"/>
    <property type="match status" value="1"/>
</dbReference>
<evidence type="ECO:0000256" key="10">
    <source>
        <dbReference type="ARBA" id="ARBA00022840"/>
    </source>
</evidence>
<evidence type="ECO:0000256" key="13">
    <source>
        <dbReference type="ARBA" id="ARBA00023136"/>
    </source>
</evidence>
<proteinExistence type="predicted"/>
<dbReference type="InterPro" id="IPR035965">
    <property type="entry name" value="PAS-like_dom_sf"/>
</dbReference>
<dbReference type="InterPro" id="IPR004358">
    <property type="entry name" value="Sig_transdc_His_kin-like_C"/>
</dbReference>
<dbReference type="PRINTS" id="PR00344">
    <property type="entry name" value="BCTRLSENSOR"/>
</dbReference>
<evidence type="ECO:0000256" key="3">
    <source>
        <dbReference type="ARBA" id="ARBA00012438"/>
    </source>
</evidence>
<dbReference type="AlphaFoldDB" id="A0A2M7Q4S9"/>
<comment type="catalytic activity">
    <reaction evidence="1">
        <text>ATP + protein L-histidine = ADP + protein N-phospho-L-histidine.</text>
        <dbReference type="EC" id="2.7.13.3"/>
    </reaction>
</comment>
<evidence type="ECO:0000256" key="6">
    <source>
        <dbReference type="ARBA" id="ARBA00022679"/>
    </source>
</evidence>
<evidence type="ECO:0000313" key="17">
    <source>
        <dbReference type="EMBL" id="PIY58393.1"/>
    </source>
</evidence>
<dbReference type="NCBIfam" id="TIGR00229">
    <property type="entry name" value="sensory_box"/>
    <property type="match status" value="1"/>
</dbReference>
<dbReference type="InterPro" id="IPR036097">
    <property type="entry name" value="HisK_dim/P_sf"/>
</dbReference>
<dbReference type="GO" id="GO:0006355">
    <property type="term" value="P:regulation of DNA-templated transcription"/>
    <property type="evidence" value="ECO:0007669"/>
    <property type="project" value="InterPro"/>
</dbReference>
<evidence type="ECO:0000259" key="16">
    <source>
        <dbReference type="PROSITE" id="PS50112"/>
    </source>
</evidence>
<evidence type="ECO:0000256" key="5">
    <source>
        <dbReference type="ARBA" id="ARBA00022553"/>
    </source>
</evidence>
<feature type="transmembrane region" description="Helical" evidence="14">
    <location>
        <begin position="88"/>
        <end position="110"/>
    </location>
</feature>
<keyword evidence="9" id="KW-0418">Kinase</keyword>
<evidence type="ECO:0000256" key="11">
    <source>
        <dbReference type="ARBA" id="ARBA00022989"/>
    </source>
</evidence>
<reference evidence="18" key="1">
    <citation type="submission" date="2017-09" db="EMBL/GenBank/DDBJ databases">
        <title>Depth-based differentiation of microbial function through sediment-hosted aquifers and enrichment of novel symbionts in the deep terrestrial subsurface.</title>
        <authorList>
            <person name="Probst A.J."/>
            <person name="Ladd B."/>
            <person name="Jarett J.K."/>
            <person name="Geller-Mcgrath D.E."/>
            <person name="Sieber C.M.K."/>
            <person name="Emerson J.B."/>
            <person name="Anantharaman K."/>
            <person name="Thomas B.C."/>
            <person name="Malmstrom R."/>
            <person name="Stieglmeier M."/>
            <person name="Klingl A."/>
            <person name="Woyke T."/>
            <person name="Ryan C.M."/>
            <person name="Banfield J.F."/>
        </authorList>
    </citation>
    <scope>NUCLEOTIDE SEQUENCE [LARGE SCALE GENOMIC DNA]</scope>
</reference>
<dbReference type="GO" id="GO:0016036">
    <property type="term" value="P:cellular response to phosphate starvation"/>
    <property type="evidence" value="ECO:0007669"/>
    <property type="project" value="TreeGrafter"/>
</dbReference>
<protein>
    <recommendedName>
        <fullName evidence="3">histidine kinase</fullName>
        <ecNumber evidence="3">2.7.13.3</ecNumber>
    </recommendedName>
</protein>
<dbReference type="Proteomes" id="UP000230732">
    <property type="component" value="Unassembled WGS sequence"/>
</dbReference>
<dbReference type="PANTHER" id="PTHR45453:SF1">
    <property type="entry name" value="PHOSPHATE REGULON SENSOR PROTEIN PHOR"/>
    <property type="match status" value="1"/>
</dbReference>
<dbReference type="SMART" id="SM00387">
    <property type="entry name" value="HATPase_c"/>
    <property type="match status" value="1"/>
</dbReference>
<feature type="domain" description="Histidine kinase" evidence="15">
    <location>
        <begin position="530"/>
        <end position="744"/>
    </location>
</feature>
<evidence type="ECO:0000259" key="15">
    <source>
        <dbReference type="PROSITE" id="PS50109"/>
    </source>
</evidence>
<dbReference type="SUPFAM" id="SSF55785">
    <property type="entry name" value="PYP-like sensor domain (PAS domain)"/>
    <property type="match status" value="1"/>
</dbReference>
<dbReference type="EMBL" id="PFKX01000042">
    <property type="protein sequence ID" value="PIY58393.1"/>
    <property type="molecule type" value="Genomic_DNA"/>
</dbReference>
<dbReference type="InterPro" id="IPR000014">
    <property type="entry name" value="PAS"/>
</dbReference>
<evidence type="ECO:0000256" key="4">
    <source>
        <dbReference type="ARBA" id="ARBA00022475"/>
    </source>
</evidence>
<dbReference type="FunFam" id="3.30.565.10:FF:000006">
    <property type="entry name" value="Sensor histidine kinase WalK"/>
    <property type="match status" value="1"/>
</dbReference>
<dbReference type="Gene3D" id="3.30.450.20">
    <property type="entry name" value="PAS domain"/>
    <property type="match status" value="2"/>
</dbReference>
<dbReference type="EC" id="2.7.13.3" evidence="3"/>
<dbReference type="GO" id="GO:0005886">
    <property type="term" value="C:plasma membrane"/>
    <property type="evidence" value="ECO:0007669"/>
    <property type="project" value="UniProtKB-SubCell"/>
</dbReference>
<dbReference type="Gene3D" id="3.30.565.10">
    <property type="entry name" value="Histidine kinase-like ATPase, C-terminal domain"/>
    <property type="match status" value="1"/>
</dbReference>
<dbReference type="Pfam" id="PF00989">
    <property type="entry name" value="PAS"/>
    <property type="match status" value="1"/>
</dbReference>
<dbReference type="InterPro" id="IPR033479">
    <property type="entry name" value="dCache_1"/>
</dbReference>
<comment type="subcellular location">
    <subcellularLocation>
        <location evidence="2">Cell membrane</location>
        <topology evidence="2">Multi-pass membrane protein</topology>
    </subcellularLocation>
</comment>
<dbReference type="PROSITE" id="PS50109">
    <property type="entry name" value="HIS_KIN"/>
    <property type="match status" value="1"/>
</dbReference>
<dbReference type="InterPro" id="IPR005467">
    <property type="entry name" value="His_kinase_dom"/>
</dbReference>
<dbReference type="InterPro" id="IPR013767">
    <property type="entry name" value="PAS_fold"/>
</dbReference>
<dbReference type="SUPFAM" id="SSF47384">
    <property type="entry name" value="Homodimeric domain of signal transducing histidine kinase"/>
    <property type="match status" value="1"/>
</dbReference>
<evidence type="ECO:0000256" key="1">
    <source>
        <dbReference type="ARBA" id="ARBA00000085"/>
    </source>
</evidence>
<dbReference type="PANTHER" id="PTHR45453">
    <property type="entry name" value="PHOSPHATE REGULON SENSOR PROTEIN PHOR"/>
    <property type="match status" value="1"/>
</dbReference>
<evidence type="ECO:0000256" key="8">
    <source>
        <dbReference type="ARBA" id="ARBA00022741"/>
    </source>
</evidence>
<keyword evidence="8" id="KW-0547">Nucleotide-binding</keyword>
<feature type="domain" description="PAS" evidence="16">
    <location>
        <begin position="396"/>
        <end position="469"/>
    </location>
</feature>
<dbReference type="SUPFAM" id="SSF55874">
    <property type="entry name" value="ATPase domain of HSP90 chaperone/DNA topoisomerase II/histidine kinase"/>
    <property type="match status" value="1"/>
</dbReference>
<accession>A0A2M7Q4S9</accession>
<organism evidence="17 18">
    <name type="scientific">Candidatus Yonathbacteria bacterium CG_4_10_14_0_8_um_filter_43_17</name>
    <dbReference type="NCBI Taxonomy" id="1975099"/>
    <lineage>
        <taxon>Bacteria</taxon>
        <taxon>Candidatus Yonathiibacteriota</taxon>
    </lineage>
</organism>
<dbReference type="SMART" id="SM00091">
    <property type="entry name" value="PAS"/>
    <property type="match status" value="1"/>
</dbReference>
<dbReference type="InterPro" id="IPR003594">
    <property type="entry name" value="HATPase_dom"/>
</dbReference>
<sequence length="744" mass="83377">MSGTRDVHRKKIKNLFSVTGGLRTKFFLICSIELIIIIHLLFINTLCGQLALLYRAEKVYNYKHMNNKIEIIPVGGQVKGKNNEMKRLPLFAVLALFVLAMVFVATYLVVREYNHETSTALERREAIANLGALLIHEKFDGIIDVGISLASRARVYNNIEKRDWDEAIENLKEILQTFPYLDNVLLFDKEGVLKASVVPSPEMIGKSFAHRDYYQGVSKDWEPYVSEAFKRAVEPKDNVVSVAVPILSSDQRIIGILVLAVKLDAITDWLKEVDVGSGGIIFVVDKKGQLVAHPQLRAVDNLADYFSVSSVQYSHNNDFGTEIHNKDFAVSEEHIASWAHVRDYGFVIEIAQPTRIAFAERKNKLIEYLLFWTLIIISATVFLYRVLKDRVMLRAQRDHEATLLESIGDGVVAIDRGWSITLWNKSASAITGWSKEEAMGKPLRTVLKFLRERDRVENIVFIEDAMVRGKVTTMSDSTILVRKDGSETQVGDSAAPIFCGGGETPDGAIIVFRDMSLALEKSHLRSDIAYATHQFRTPVTEALWNLEMAIDEQDTDKRKEDIRIAYQAILSIKKLSEHLVFVSEIDQGDIAVKLSAVKFVNALTDVQKKIEKEAKLRDITLSIATVSPLLAINTDKKLLSRALFEIIENAVIYSPRGSKVEVMTTIKEKEILIEVVDTGVGITEEEQPIIFTKFFRGSNRGKMNAGGGLGLYLAKAYISLLGGKIWFTSEKGKGTTFSVTIPIA</sequence>
<keyword evidence="11 14" id="KW-1133">Transmembrane helix</keyword>
<name>A0A2M7Q4S9_9BACT</name>
<dbReference type="Pfam" id="PF02743">
    <property type="entry name" value="dCache_1"/>
    <property type="match status" value="1"/>
</dbReference>
<dbReference type="CDD" id="cd18774">
    <property type="entry name" value="PDC2_HK_sensor"/>
    <property type="match status" value="1"/>
</dbReference>
<keyword evidence="4" id="KW-1003">Cell membrane</keyword>
<dbReference type="PROSITE" id="PS50112">
    <property type="entry name" value="PAS"/>
    <property type="match status" value="1"/>
</dbReference>
<evidence type="ECO:0000256" key="7">
    <source>
        <dbReference type="ARBA" id="ARBA00022692"/>
    </source>
</evidence>
<evidence type="ECO:0000256" key="12">
    <source>
        <dbReference type="ARBA" id="ARBA00023012"/>
    </source>
</evidence>
<evidence type="ECO:0000313" key="18">
    <source>
        <dbReference type="Proteomes" id="UP000230732"/>
    </source>
</evidence>
<keyword evidence="13 14" id="KW-0472">Membrane</keyword>
<dbReference type="GO" id="GO:0000155">
    <property type="term" value="F:phosphorelay sensor kinase activity"/>
    <property type="evidence" value="ECO:0007669"/>
    <property type="project" value="InterPro"/>
</dbReference>
<evidence type="ECO:0000256" key="14">
    <source>
        <dbReference type="SAM" id="Phobius"/>
    </source>
</evidence>
<keyword evidence="6" id="KW-0808">Transferase</keyword>
<dbReference type="CDD" id="cd00130">
    <property type="entry name" value="PAS"/>
    <property type="match status" value="1"/>
</dbReference>
<feature type="transmembrane region" description="Helical" evidence="14">
    <location>
        <begin position="26"/>
        <end position="54"/>
    </location>
</feature>
<gene>
    <name evidence="17" type="ORF">COY98_02315</name>
</gene>
<dbReference type="InterPro" id="IPR050351">
    <property type="entry name" value="BphY/WalK/GraS-like"/>
</dbReference>
<evidence type="ECO:0000256" key="2">
    <source>
        <dbReference type="ARBA" id="ARBA00004651"/>
    </source>
</evidence>
<keyword evidence="10" id="KW-0067">ATP-binding</keyword>
<dbReference type="CDD" id="cd12914">
    <property type="entry name" value="PDC1_DGC_like"/>
    <property type="match status" value="1"/>
</dbReference>
<dbReference type="InterPro" id="IPR029151">
    <property type="entry name" value="Sensor-like_sf"/>
</dbReference>
<keyword evidence="12" id="KW-0902">Two-component regulatory system</keyword>
<dbReference type="GO" id="GO:0005524">
    <property type="term" value="F:ATP binding"/>
    <property type="evidence" value="ECO:0007669"/>
    <property type="project" value="UniProtKB-KW"/>
</dbReference>
<comment type="caution">
    <text evidence="17">The sequence shown here is derived from an EMBL/GenBank/DDBJ whole genome shotgun (WGS) entry which is preliminary data.</text>
</comment>
<dbReference type="Pfam" id="PF02518">
    <property type="entry name" value="HATPase_c"/>
    <property type="match status" value="1"/>
</dbReference>
<dbReference type="GO" id="GO:0004721">
    <property type="term" value="F:phosphoprotein phosphatase activity"/>
    <property type="evidence" value="ECO:0007669"/>
    <property type="project" value="TreeGrafter"/>
</dbReference>
<keyword evidence="5" id="KW-0597">Phosphoprotein</keyword>